<evidence type="ECO:0000313" key="3">
    <source>
        <dbReference type="Proteomes" id="UP001529510"/>
    </source>
</evidence>
<accession>A0ABD0Q4W4</accession>
<keyword evidence="3" id="KW-1185">Reference proteome</keyword>
<protein>
    <submittedName>
        <fullName evidence="2">Uncharacterized protein</fullName>
    </submittedName>
</protein>
<name>A0ABD0Q4W4_CIRMR</name>
<dbReference type="AlphaFoldDB" id="A0ABD0Q4W4"/>
<sequence>ILLLGFLKIIDDGSHMVMMECPDVVNTLLHEFFLWQPATASKPKQEAAPTKTTTTKPPEDTTRPKTAPKSPSKSQPDLIRPTTAPKSINTGTEAPVDIRSKGMK</sequence>
<feature type="non-terminal residue" evidence="2">
    <location>
        <position position="1"/>
    </location>
</feature>
<proteinExistence type="predicted"/>
<comment type="caution">
    <text evidence="2">The sequence shown here is derived from an EMBL/GenBank/DDBJ whole genome shotgun (WGS) entry which is preliminary data.</text>
</comment>
<dbReference type="Proteomes" id="UP001529510">
    <property type="component" value="Unassembled WGS sequence"/>
</dbReference>
<reference evidence="2 3" key="1">
    <citation type="submission" date="2024-05" db="EMBL/GenBank/DDBJ databases">
        <title>Genome sequencing and assembly of Indian major carp, Cirrhinus mrigala (Hamilton, 1822).</title>
        <authorList>
            <person name="Mohindra V."/>
            <person name="Chowdhury L.M."/>
            <person name="Lal K."/>
            <person name="Jena J.K."/>
        </authorList>
    </citation>
    <scope>NUCLEOTIDE SEQUENCE [LARGE SCALE GENOMIC DNA]</scope>
    <source>
        <strain evidence="2">CM1030</strain>
        <tissue evidence="2">Blood</tissue>
    </source>
</reference>
<evidence type="ECO:0000313" key="2">
    <source>
        <dbReference type="EMBL" id="KAL0181328.1"/>
    </source>
</evidence>
<feature type="region of interest" description="Disordered" evidence="1">
    <location>
        <begin position="39"/>
        <end position="104"/>
    </location>
</feature>
<dbReference type="EMBL" id="JAMKFB020000011">
    <property type="protein sequence ID" value="KAL0181328.1"/>
    <property type="molecule type" value="Genomic_DNA"/>
</dbReference>
<organism evidence="2 3">
    <name type="scientific">Cirrhinus mrigala</name>
    <name type="common">Mrigala</name>
    <dbReference type="NCBI Taxonomy" id="683832"/>
    <lineage>
        <taxon>Eukaryota</taxon>
        <taxon>Metazoa</taxon>
        <taxon>Chordata</taxon>
        <taxon>Craniata</taxon>
        <taxon>Vertebrata</taxon>
        <taxon>Euteleostomi</taxon>
        <taxon>Actinopterygii</taxon>
        <taxon>Neopterygii</taxon>
        <taxon>Teleostei</taxon>
        <taxon>Ostariophysi</taxon>
        <taxon>Cypriniformes</taxon>
        <taxon>Cyprinidae</taxon>
        <taxon>Labeoninae</taxon>
        <taxon>Labeonini</taxon>
        <taxon>Cirrhinus</taxon>
    </lineage>
</organism>
<gene>
    <name evidence="2" type="ORF">M9458_023734</name>
</gene>
<feature type="compositionally biased region" description="Low complexity" evidence="1">
    <location>
        <begin position="46"/>
        <end position="56"/>
    </location>
</feature>
<evidence type="ECO:0000256" key="1">
    <source>
        <dbReference type="SAM" id="MobiDB-lite"/>
    </source>
</evidence>